<accession>A0A4D9F0W6</accession>
<dbReference type="Proteomes" id="UP000297703">
    <property type="component" value="Unassembled WGS sequence"/>
</dbReference>
<protein>
    <submittedName>
        <fullName evidence="1">Phe13-bombesin receptor-like</fullName>
    </submittedName>
</protein>
<evidence type="ECO:0000313" key="2">
    <source>
        <dbReference type="Proteomes" id="UP000297703"/>
    </source>
</evidence>
<sequence length="104" mass="11479">MSGQFEPLNIIWLLSFKGIYSPDYSVSTRKLGGEVWKAMNMLCQTVRADPDFTRERSGTMQTERGDGSCLGCALDALESKAAFGRPREGADALEIALAWESLRT</sequence>
<evidence type="ECO:0000313" key="1">
    <source>
        <dbReference type="EMBL" id="TFK15235.1"/>
    </source>
</evidence>
<dbReference type="AlphaFoldDB" id="A0A4D9F0W6"/>
<proteinExistence type="predicted"/>
<organism evidence="1 2">
    <name type="scientific">Platysternon megacephalum</name>
    <name type="common">big-headed turtle</name>
    <dbReference type="NCBI Taxonomy" id="55544"/>
    <lineage>
        <taxon>Eukaryota</taxon>
        <taxon>Metazoa</taxon>
        <taxon>Chordata</taxon>
        <taxon>Craniata</taxon>
        <taxon>Vertebrata</taxon>
        <taxon>Euteleostomi</taxon>
        <taxon>Archelosauria</taxon>
        <taxon>Testudinata</taxon>
        <taxon>Testudines</taxon>
        <taxon>Cryptodira</taxon>
        <taxon>Durocryptodira</taxon>
        <taxon>Testudinoidea</taxon>
        <taxon>Platysternidae</taxon>
        <taxon>Platysternon</taxon>
    </lineage>
</organism>
<comment type="caution">
    <text evidence="1">The sequence shown here is derived from an EMBL/GenBank/DDBJ whole genome shotgun (WGS) entry which is preliminary data.</text>
</comment>
<reference evidence="1 2" key="2">
    <citation type="submission" date="2019-04" db="EMBL/GenBank/DDBJ databases">
        <title>The genome sequence of big-headed turtle.</title>
        <authorList>
            <person name="Gong S."/>
        </authorList>
    </citation>
    <scope>NUCLEOTIDE SEQUENCE [LARGE SCALE GENOMIC DNA]</scope>
    <source>
        <strain evidence="1">DO16091913</strain>
        <tissue evidence="1">Muscle</tissue>
    </source>
</reference>
<reference evidence="1 2" key="1">
    <citation type="submission" date="2019-04" db="EMBL/GenBank/DDBJ databases">
        <title>Draft genome of the big-headed turtle Platysternon megacephalum.</title>
        <authorList>
            <person name="Gong S."/>
        </authorList>
    </citation>
    <scope>NUCLEOTIDE SEQUENCE [LARGE SCALE GENOMIC DNA]</scope>
    <source>
        <strain evidence="1">DO16091913</strain>
        <tissue evidence="1">Muscle</tissue>
    </source>
</reference>
<gene>
    <name evidence="1" type="ORF">DR999_PMT00988</name>
</gene>
<name>A0A4D9F0W6_9SAUR</name>
<dbReference type="EMBL" id="QXTE01000005">
    <property type="protein sequence ID" value="TFK15235.1"/>
    <property type="molecule type" value="Genomic_DNA"/>
</dbReference>
<keyword evidence="1" id="KW-0675">Receptor</keyword>
<keyword evidence="2" id="KW-1185">Reference proteome</keyword>